<organism evidence="2 3">
    <name type="scientific">Hymenobacter caeli</name>
    <dbReference type="NCBI Taxonomy" id="2735894"/>
    <lineage>
        <taxon>Bacteria</taxon>
        <taxon>Pseudomonadati</taxon>
        <taxon>Bacteroidota</taxon>
        <taxon>Cytophagia</taxon>
        <taxon>Cytophagales</taxon>
        <taxon>Hymenobacteraceae</taxon>
        <taxon>Hymenobacter</taxon>
    </lineage>
</organism>
<feature type="signal peptide" evidence="1">
    <location>
        <begin position="1"/>
        <end position="21"/>
    </location>
</feature>
<feature type="chain" id="PRO_5045422056" description="Secreted protein" evidence="1">
    <location>
        <begin position="22"/>
        <end position="197"/>
    </location>
</feature>
<comment type="caution">
    <text evidence="2">The sequence shown here is derived from an EMBL/GenBank/DDBJ whole genome shotgun (WGS) entry which is preliminary data.</text>
</comment>
<dbReference type="Proteomes" id="UP000779507">
    <property type="component" value="Unassembled WGS sequence"/>
</dbReference>
<dbReference type="RefSeq" id="WP_173811749.1">
    <property type="nucleotide sequence ID" value="NZ_JABSNP010000023.1"/>
</dbReference>
<protein>
    <recommendedName>
        <fullName evidence="4">Secreted protein</fullName>
    </recommendedName>
</protein>
<evidence type="ECO:0000313" key="3">
    <source>
        <dbReference type="Proteomes" id="UP000779507"/>
    </source>
</evidence>
<name>A0ABX2FUX5_9BACT</name>
<reference evidence="2 3" key="1">
    <citation type="submission" date="2020-05" db="EMBL/GenBank/DDBJ databases">
        <title>Genomic Encyclopedia of Type Strains, Phase IV (KMG-V): Genome sequencing to study the core and pangenomes of soil and plant-associated prokaryotes.</title>
        <authorList>
            <person name="Whitman W."/>
        </authorList>
    </citation>
    <scope>NUCLEOTIDE SEQUENCE [LARGE SCALE GENOMIC DNA]</scope>
    <source>
        <strain evidence="2 3">9A</strain>
    </source>
</reference>
<evidence type="ECO:0000313" key="2">
    <source>
        <dbReference type="EMBL" id="NRT20986.1"/>
    </source>
</evidence>
<accession>A0ABX2FUX5</accession>
<keyword evidence="1" id="KW-0732">Signal</keyword>
<keyword evidence="3" id="KW-1185">Reference proteome</keyword>
<proteinExistence type="predicted"/>
<dbReference type="EMBL" id="JABSNP010000023">
    <property type="protein sequence ID" value="NRT20986.1"/>
    <property type="molecule type" value="Genomic_DNA"/>
</dbReference>
<evidence type="ECO:0008006" key="4">
    <source>
        <dbReference type="Google" id="ProtNLM"/>
    </source>
</evidence>
<gene>
    <name evidence="2" type="ORF">HNP98_003831</name>
</gene>
<evidence type="ECO:0000256" key="1">
    <source>
        <dbReference type="SAM" id="SignalP"/>
    </source>
</evidence>
<sequence length="197" mass="22147">MKKALYLLSVLLLSSASTLTAGRAKPPHAPVGSGVYRSAKDFQQGKMFLQVNCQTEVHRIELHEFSNKSFINVIHEGKKNTLQKSEIFGVRDCGGHDFRFFQNKDYQLLENLGLVIYQKTAVNPVGGEELGKQMDFYFSTQLDGPIQPLTLEALKQATPGNHAFHNALDAQFQNANVADYDDFHKMYKVNQLLLNAK</sequence>